<reference evidence="1 2" key="2">
    <citation type="journal article" date="2023" name="Mol. Biol. Evol.">
        <title>Genomics of Secondarily Temperate Adaptation in the Only Non-Antarctic Icefish.</title>
        <authorList>
            <person name="Rivera-Colon A.G."/>
            <person name="Rayamajhi N."/>
            <person name="Minhas B.F."/>
            <person name="Madrigal G."/>
            <person name="Bilyk K.T."/>
            <person name="Yoon V."/>
            <person name="Hune M."/>
            <person name="Gregory S."/>
            <person name="Cheng C.H.C."/>
            <person name="Catchen J.M."/>
        </authorList>
    </citation>
    <scope>NUCLEOTIDE SEQUENCE [LARGE SCALE GENOMIC DNA]</scope>
    <source>
        <strain evidence="1">JMC-PN-2008</strain>
    </source>
</reference>
<name>A0AAN7WRL3_ELEMC</name>
<evidence type="ECO:0000313" key="2">
    <source>
        <dbReference type="Proteomes" id="UP001346869"/>
    </source>
</evidence>
<organism evidence="1 2">
    <name type="scientific">Eleginops maclovinus</name>
    <name type="common">Patagonian blennie</name>
    <name type="synonym">Eleginus maclovinus</name>
    <dbReference type="NCBI Taxonomy" id="56733"/>
    <lineage>
        <taxon>Eukaryota</taxon>
        <taxon>Metazoa</taxon>
        <taxon>Chordata</taxon>
        <taxon>Craniata</taxon>
        <taxon>Vertebrata</taxon>
        <taxon>Euteleostomi</taxon>
        <taxon>Actinopterygii</taxon>
        <taxon>Neopterygii</taxon>
        <taxon>Teleostei</taxon>
        <taxon>Neoteleostei</taxon>
        <taxon>Acanthomorphata</taxon>
        <taxon>Eupercaria</taxon>
        <taxon>Perciformes</taxon>
        <taxon>Notothenioidei</taxon>
        <taxon>Eleginopidae</taxon>
        <taxon>Eleginops</taxon>
    </lineage>
</organism>
<gene>
    <name evidence="1" type="ORF">PBY51_016989</name>
</gene>
<reference evidence="1 2" key="1">
    <citation type="journal article" date="2023" name="Genes (Basel)">
        <title>Chromosome-Level Genome Assembly and Circadian Gene Repertoire of the Patagonia Blennie Eleginops maclovinus-The Closest Ancestral Proxy of Antarctic Cryonotothenioids.</title>
        <authorList>
            <person name="Cheng C.C."/>
            <person name="Rivera-Colon A.G."/>
            <person name="Minhas B.F."/>
            <person name="Wilson L."/>
            <person name="Rayamajhi N."/>
            <person name="Vargas-Chacoff L."/>
            <person name="Catchen J.M."/>
        </authorList>
    </citation>
    <scope>NUCLEOTIDE SEQUENCE [LARGE SCALE GENOMIC DNA]</scope>
    <source>
        <strain evidence="1">JMC-PN-2008</strain>
    </source>
</reference>
<accession>A0AAN7WRL3</accession>
<dbReference type="SUPFAM" id="SSF81321">
    <property type="entry name" value="Family A G protein-coupled receptor-like"/>
    <property type="match status" value="1"/>
</dbReference>
<proteinExistence type="predicted"/>
<evidence type="ECO:0000313" key="1">
    <source>
        <dbReference type="EMBL" id="KAK5847897.1"/>
    </source>
</evidence>
<dbReference type="EMBL" id="JAUZQC010000026">
    <property type="protein sequence ID" value="KAK5847897.1"/>
    <property type="molecule type" value="Genomic_DNA"/>
</dbReference>
<keyword evidence="2" id="KW-1185">Reference proteome</keyword>
<dbReference type="Proteomes" id="UP001346869">
    <property type="component" value="Unassembled WGS sequence"/>
</dbReference>
<comment type="caution">
    <text evidence="1">The sequence shown here is derived from an EMBL/GenBank/DDBJ whole genome shotgun (WGS) entry which is preliminary data.</text>
</comment>
<sequence>MTLALMAVERYIFICHGIHYLRMINTCSVHVSTGLHGGIVVSLHEGVFLQPTSGLLCDALTMREHITLSHREFMVLIVPPSLLTNVCVLSVCYCYGCMYGTALRVNSEAQ</sequence>
<dbReference type="Gene3D" id="1.20.1070.10">
    <property type="entry name" value="Rhodopsin 7-helix transmembrane proteins"/>
    <property type="match status" value="1"/>
</dbReference>
<dbReference type="AlphaFoldDB" id="A0AAN7WRL3"/>
<protein>
    <submittedName>
        <fullName evidence="1">Uncharacterized protein</fullName>
    </submittedName>
</protein>